<feature type="region of interest" description="Disordered" evidence="13">
    <location>
        <begin position="220"/>
        <end position="247"/>
    </location>
</feature>
<dbReference type="PROSITE" id="PS00194">
    <property type="entry name" value="THIOREDOXIN_1"/>
    <property type="match status" value="1"/>
</dbReference>
<dbReference type="InterPro" id="IPR050883">
    <property type="entry name" value="PNGase"/>
</dbReference>
<organism evidence="15 16">
    <name type="scientific">Fasciola gigantica</name>
    <name type="common">Giant liver fluke</name>
    <dbReference type="NCBI Taxonomy" id="46835"/>
    <lineage>
        <taxon>Eukaryota</taxon>
        <taxon>Metazoa</taxon>
        <taxon>Spiralia</taxon>
        <taxon>Lophotrochozoa</taxon>
        <taxon>Platyhelminthes</taxon>
        <taxon>Trematoda</taxon>
        <taxon>Digenea</taxon>
        <taxon>Plagiorchiida</taxon>
        <taxon>Echinostomata</taxon>
        <taxon>Echinostomatoidea</taxon>
        <taxon>Fasciolidae</taxon>
        <taxon>Fasciola</taxon>
    </lineage>
</organism>
<evidence type="ECO:0000256" key="5">
    <source>
        <dbReference type="ARBA" id="ARBA00012158"/>
    </source>
</evidence>
<evidence type="ECO:0000256" key="10">
    <source>
        <dbReference type="ARBA" id="ARBA00022833"/>
    </source>
</evidence>
<evidence type="ECO:0000256" key="7">
    <source>
        <dbReference type="ARBA" id="ARBA00022490"/>
    </source>
</evidence>
<protein>
    <recommendedName>
        <fullName evidence="6">Peptide-N(4)-(N-acetyl-beta-glucosaminyl)asparagine amidase</fullName>
        <ecNumber evidence="5">3.5.1.52</ecNumber>
    </recommendedName>
    <alternativeName>
        <fullName evidence="12">Peptide:N-glycanase</fullName>
    </alternativeName>
</protein>
<dbReference type="SUPFAM" id="SSF54001">
    <property type="entry name" value="Cysteine proteinases"/>
    <property type="match status" value="1"/>
</dbReference>
<dbReference type="SUPFAM" id="SSF52833">
    <property type="entry name" value="Thioredoxin-like"/>
    <property type="match status" value="1"/>
</dbReference>
<evidence type="ECO:0000256" key="12">
    <source>
        <dbReference type="ARBA" id="ARBA00032901"/>
    </source>
</evidence>
<dbReference type="Pfam" id="PF09409">
    <property type="entry name" value="PUB"/>
    <property type="match status" value="1"/>
</dbReference>
<dbReference type="GO" id="GO:0000224">
    <property type="term" value="F:peptide-N4-(N-acetyl-beta-glucosaminyl)asparagine amidase activity"/>
    <property type="evidence" value="ECO:0007669"/>
    <property type="project" value="UniProtKB-EC"/>
</dbReference>
<gene>
    <name evidence="15" type="ORF">FGIG_09892</name>
</gene>
<dbReference type="PANTHER" id="PTHR12143">
    <property type="entry name" value="PEPTIDE N-GLYCANASE PNGASE -RELATED"/>
    <property type="match status" value="1"/>
</dbReference>
<dbReference type="SMART" id="SM00460">
    <property type="entry name" value="TGc"/>
    <property type="match status" value="1"/>
</dbReference>
<comment type="caution">
    <text evidence="15">The sequence shown here is derived from an EMBL/GenBank/DDBJ whole genome shotgun (WGS) entry which is preliminary data.</text>
</comment>
<keyword evidence="8" id="KW-0479">Metal-binding</keyword>
<dbReference type="EC" id="3.5.1.52" evidence="5"/>
<dbReference type="InterPro" id="IPR017937">
    <property type="entry name" value="Thioredoxin_CS"/>
</dbReference>
<evidence type="ECO:0000256" key="2">
    <source>
        <dbReference type="ARBA" id="ARBA00001947"/>
    </source>
</evidence>
<comment type="cofactor">
    <cofactor evidence="2">
        <name>Zn(2+)</name>
        <dbReference type="ChEBI" id="CHEBI:29105"/>
    </cofactor>
</comment>
<evidence type="ECO:0000256" key="11">
    <source>
        <dbReference type="ARBA" id="ARBA00024870"/>
    </source>
</evidence>
<dbReference type="Gene3D" id="3.10.620.30">
    <property type="match status" value="2"/>
</dbReference>
<keyword evidence="7" id="KW-0963">Cytoplasm</keyword>
<comment type="function">
    <text evidence="11">Specifically deglycosylates the denatured form of N-linked glycoproteins in the cytoplasm and assists their proteasome-mediated degradation. Cleaves the beta-aspartyl-glucosamine (GlcNAc) of the glycan and the amide side chain of Asn, converting Asn to Asp. Prefers proteins containing high-mannose over those bearing complex type oligosaccharides. Can recognize misfolded proteins in the endoplasmic reticulum that are exported to the cytosol to be destroyed and deglycosylate them, while it has no activity toward native proteins. Deglycosylation is a prerequisite for subsequent proteasome-mediated degradation of some, but not all, misfolded glycoproteins.</text>
</comment>
<dbReference type="CDD" id="cd02947">
    <property type="entry name" value="TRX_family"/>
    <property type="match status" value="1"/>
</dbReference>
<keyword evidence="9" id="KW-0378">Hydrolase</keyword>
<dbReference type="InterPro" id="IPR038765">
    <property type="entry name" value="Papain-like_cys_pep_sf"/>
</dbReference>
<dbReference type="STRING" id="46835.A0A504YVV6"/>
<dbReference type="GO" id="GO:0006516">
    <property type="term" value="P:glycoprotein catabolic process"/>
    <property type="evidence" value="ECO:0007669"/>
    <property type="project" value="InterPro"/>
</dbReference>
<evidence type="ECO:0000256" key="9">
    <source>
        <dbReference type="ARBA" id="ARBA00022801"/>
    </source>
</evidence>
<dbReference type="Pfam" id="PF04721">
    <property type="entry name" value="PAW"/>
    <property type="match status" value="1"/>
</dbReference>
<name>A0A504YVV6_FASGI</name>
<dbReference type="InterPro" id="IPR006588">
    <property type="entry name" value="Peptide_N_glycanase_PAW_dom"/>
</dbReference>
<evidence type="ECO:0000256" key="8">
    <source>
        <dbReference type="ARBA" id="ARBA00022723"/>
    </source>
</evidence>
<evidence type="ECO:0000313" key="15">
    <source>
        <dbReference type="EMBL" id="TPP65594.1"/>
    </source>
</evidence>
<dbReference type="Gene3D" id="2.20.25.10">
    <property type="match status" value="1"/>
</dbReference>
<dbReference type="SUPFAM" id="SSF49785">
    <property type="entry name" value="Galactose-binding domain-like"/>
    <property type="match status" value="1"/>
</dbReference>
<keyword evidence="10" id="KW-0862">Zinc</keyword>
<dbReference type="GO" id="GO:0005829">
    <property type="term" value="C:cytosol"/>
    <property type="evidence" value="ECO:0007669"/>
    <property type="project" value="TreeGrafter"/>
</dbReference>
<sequence length="877" mass="98301">MNTVQSIQVLQTVEEFGSLLEQCASENSLLLLDFYADWCGPCRAVAPQFYKLAEEFHPRRVVCAKVNADHARELCMREFVSALPTFKLYRNRECVNTVVGARMEQLRTVLNRQAMDPSVVQIIQTDQPENGRNAAKILLRIFRDVTQNRLGSTNRCLKLSDPDLQTGLLNVPGAMECLFAAGYQEAEDELVLPENEDIDRIRIMMEYLSGFCEKQSHKDIPAATAAPSQTAQIDGNDGGDGAQPDNALSSLDITQTISWIQLLNRVVEPVRTISTYLDPQARARARSIIPTQDLIDAAALKSGCTVDAVSPRAFLRELVRWYKEDFFRWADSFECSRCKTKMQFSGTANPTAEEIIGRPGSVETYRCPADSSHPIYRFPRYNNVNTLLCTRLGRCGEWANCLTFLLSVCARPVKECTSNASVLPWFPACRYISDWTDHVWCEVWLEDEHNPGHFRWVHCDPGGETDQPLLYEDGWGKKLTYVFAYTVPPFTACDGRNADEISRLVDIQDVTWRYTRKFQEVIGRRHRALEAPLAAHLAMRHLAVCAAWNNALSSSFISSCGSQHPFSLAQIARETTSFLNPPAAPSERLPGRQTGSLEWRRARGELGSEEPTWRGSNVVLRPTPNELKQGSFLLRYNAALDIYQRPRSADNSPSAELTSRRLSGPVDCTALVNEAKRTGLKGWHTLTTRWRNISRKVEPDWHMVYLAREEGTAAEYDGRIEWVLDLNGTGYAVGKVSLFACMVCHSADSRAQFVLCSSATEKGAASTDKANRGVTNKTGDIDSASVVAVSGESDTVPGVACVRLTPGSNTLFQSTDFVGAKSLRLDVRLWTETQGSNPSDMAWQQAQLFRQKDTDYVLWPLEWNVELVREETRTARE</sequence>
<dbReference type="PROSITE" id="PS51352">
    <property type="entry name" value="THIOREDOXIN_2"/>
    <property type="match status" value="1"/>
</dbReference>
<feature type="domain" description="Thioredoxin" evidence="14">
    <location>
        <begin position="1"/>
        <end position="147"/>
    </location>
</feature>
<proteinExistence type="inferred from homology"/>
<dbReference type="InterPro" id="IPR013766">
    <property type="entry name" value="Thioredoxin_domain"/>
</dbReference>
<dbReference type="GO" id="GO:0005634">
    <property type="term" value="C:nucleus"/>
    <property type="evidence" value="ECO:0007669"/>
    <property type="project" value="TreeGrafter"/>
</dbReference>
<feature type="compositionally biased region" description="Low complexity" evidence="13">
    <location>
        <begin position="221"/>
        <end position="233"/>
    </location>
</feature>
<evidence type="ECO:0000256" key="13">
    <source>
        <dbReference type="SAM" id="MobiDB-lite"/>
    </source>
</evidence>
<dbReference type="Gene3D" id="1.20.58.2190">
    <property type="match status" value="1"/>
</dbReference>
<accession>A0A504YVV6</accession>
<comment type="catalytic activity">
    <reaction evidence="1">
        <text>Hydrolysis of an N(4)-(acetyl-beta-D-glucosaminyl)asparagine residue in which the glucosamine residue may be further glycosylated, to yield a (substituted) N-acetyl-beta-D-glucosaminylamine and a peptide containing an aspartate residue.</text>
        <dbReference type="EC" id="3.5.1.52"/>
    </reaction>
</comment>
<evidence type="ECO:0000256" key="1">
    <source>
        <dbReference type="ARBA" id="ARBA00001650"/>
    </source>
</evidence>
<comment type="subcellular location">
    <subcellularLocation>
        <location evidence="3">Cytoplasm</location>
    </subcellularLocation>
</comment>
<dbReference type="Pfam" id="PF00085">
    <property type="entry name" value="Thioredoxin"/>
    <property type="match status" value="1"/>
</dbReference>
<evidence type="ECO:0000259" key="14">
    <source>
        <dbReference type="PROSITE" id="PS51352"/>
    </source>
</evidence>
<dbReference type="InterPro" id="IPR036249">
    <property type="entry name" value="Thioredoxin-like_sf"/>
</dbReference>
<evidence type="ECO:0000256" key="6">
    <source>
        <dbReference type="ARBA" id="ARBA00018546"/>
    </source>
</evidence>
<dbReference type="InterPro" id="IPR002931">
    <property type="entry name" value="Transglutaminase-like"/>
</dbReference>
<dbReference type="EMBL" id="SUNJ01002958">
    <property type="protein sequence ID" value="TPP65594.1"/>
    <property type="molecule type" value="Genomic_DNA"/>
</dbReference>
<dbReference type="OrthoDB" id="409136at2759"/>
<evidence type="ECO:0000256" key="4">
    <source>
        <dbReference type="ARBA" id="ARBA00009390"/>
    </source>
</evidence>
<dbReference type="InterPro" id="IPR018997">
    <property type="entry name" value="PUB_domain"/>
</dbReference>
<dbReference type="Gene3D" id="2.60.120.1020">
    <property type="entry name" value="Peptide N glycanase, PAW domain"/>
    <property type="match status" value="1"/>
</dbReference>
<dbReference type="InterPro" id="IPR008979">
    <property type="entry name" value="Galactose-bd-like_sf"/>
</dbReference>
<dbReference type="Proteomes" id="UP000316759">
    <property type="component" value="Unassembled WGS sequence"/>
</dbReference>
<evidence type="ECO:0000256" key="3">
    <source>
        <dbReference type="ARBA" id="ARBA00004496"/>
    </source>
</evidence>
<keyword evidence="16" id="KW-1185">Reference proteome</keyword>
<dbReference type="PANTHER" id="PTHR12143:SF19">
    <property type="entry name" value="PEPTIDE-N(4)-(N-ACETYL-BETA-GLUCOSAMINYL)ASPARAGINE AMIDASE"/>
    <property type="match status" value="1"/>
</dbReference>
<dbReference type="Gene3D" id="3.40.30.10">
    <property type="entry name" value="Glutaredoxin"/>
    <property type="match status" value="1"/>
</dbReference>
<dbReference type="AlphaFoldDB" id="A0A504YVV6"/>
<comment type="similarity">
    <text evidence="4">Belongs to the transglutaminase-like superfamily. PNGase family.</text>
</comment>
<dbReference type="GO" id="GO:0046872">
    <property type="term" value="F:metal ion binding"/>
    <property type="evidence" value="ECO:0007669"/>
    <property type="project" value="UniProtKB-KW"/>
</dbReference>
<reference evidence="15 16" key="1">
    <citation type="submission" date="2019-04" db="EMBL/GenBank/DDBJ databases">
        <title>Annotation for the trematode Fasciola gigantica.</title>
        <authorList>
            <person name="Choi Y.-J."/>
        </authorList>
    </citation>
    <scope>NUCLEOTIDE SEQUENCE [LARGE SCALE GENOMIC DNA]</scope>
    <source>
        <strain evidence="15">Uganda_cow_1</strain>
    </source>
</reference>
<evidence type="ECO:0000313" key="16">
    <source>
        <dbReference type="Proteomes" id="UP000316759"/>
    </source>
</evidence>
<dbReference type="InterPro" id="IPR038680">
    <property type="entry name" value="PAW_sf"/>
</dbReference>
<dbReference type="InterPro" id="IPR036339">
    <property type="entry name" value="PUB-like_dom_sf"/>
</dbReference>
<dbReference type="Pfam" id="PF01841">
    <property type="entry name" value="Transglut_core"/>
    <property type="match status" value="1"/>
</dbReference>
<dbReference type="SUPFAM" id="SSF143503">
    <property type="entry name" value="PUG domain-like"/>
    <property type="match status" value="1"/>
</dbReference>